<dbReference type="EMBL" id="JAQMLR010000017">
    <property type="protein sequence ID" value="MDB8739926.1"/>
    <property type="molecule type" value="Genomic_DNA"/>
</dbReference>
<dbReference type="RefSeq" id="WP_054337594.1">
    <property type="nucleotide sequence ID" value="NZ_AP031446.1"/>
</dbReference>
<evidence type="ECO:0000313" key="10">
    <source>
        <dbReference type="EMBL" id="RHG78722.1"/>
    </source>
</evidence>
<dbReference type="EMBL" id="QRLN01000032">
    <property type="protein sequence ID" value="RHJ07318.1"/>
    <property type="molecule type" value="Genomic_DNA"/>
</dbReference>
<evidence type="ECO:0000313" key="6">
    <source>
        <dbReference type="EMBL" id="RGQ57920.1"/>
    </source>
</evidence>
<evidence type="ECO:0000313" key="11">
    <source>
        <dbReference type="EMBL" id="RHJ07318.1"/>
    </source>
</evidence>
<evidence type="ECO:0000313" key="14">
    <source>
        <dbReference type="Proteomes" id="UP000283981"/>
    </source>
</evidence>
<evidence type="ECO:0000313" key="8">
    <source>
        <dbReference type="EMBL" id="RHC98886.1"/>
    </source>
</evidence>
<evidence type="ECO:0000313" key="1">
    <source>
        <dbReference type="EMBL" id="MCB5495589.1"/>
    </source>
</evidence>
<dbReference type="Proteomes" id="UP001297370">
    <property type="component" value="Unassembled WGS sequence"/>
</dbReference>
<dbReference type="Proteomes" id="UP000285697">
    <property type="component" value="Unassembled WGS sequence"/>
</dbReference>
<proteinExistence type="predicted"/>
<accession>A0A396G4X7</accession>
<reference evidence="3" key="5">
    <citation type="submission" date="2023-01" db="EMBL/GenBank/DDBJ databases">
        <title>Human gut microbiome strain richness.</title>
        <authorList>
            <person name="Chen-Liaw A."/>
        </authorList>
    </citation>
    <scope>NUCLEOTIDE SEQUENCE</scope>
    <source>
        <strain evidence="3">1001217st1_A9_1001217B_191108</strain>
    </source>
</reference>
<evidence type="ECO:0000313" key="18">
    <source>
        <dbReference type="Proteomes" id="UP000286137"/>
    </source>
</evidence>
<dbReference type="Proteomes" id="UP000260808">
    <property type="component" value="Unassembled WGS sequence"/>
</dbReference>
<evidence type="ECO:0000313" key="13">
    <source>
        <dbReference type="Proteomes" id="UP000283834"/>
    </source>
</evidence>
<reference evidence="12 13" key="1">
    <citation type="submission" date="2018-08" db="EMBL/GenBank/DDBJ databases">
        <title>A genome reference for cultivated species of the human gut microbiota.</title>
        <authorList>
            <person name="Zou Y."/>
            <person name="Xue W."/>
            <person name="Luo G."/>
        </authorList>
    </citation>
    <scope>NUCLEOTIDE SEQUENCE [LARGE SCALE GENOMIC DNA]</scope>
    <source>
        <strain evidence="7 13">AF19-16AC</strain>
        <strain evidence="6 18">AF27-4BH</strain>
        <strain evidence="11 15">AM12-54</strain>
        <strain evidence="10 14">AM21-18</strain>
        <strain evidence="9 17">AM22-7AC</strain>
        <strain evidence="8 16">AM32-6</strain>
        <strain evidence="5 12">TF01-20-2</strain>
    </source>
</reference>
<dbReference type="EMBL" id="QSIR01000065">
    <property type="protein sequence ID" value="RHC98886.1"/>
    <property type="molecule type" value="Genomic_DNA"/>
</dbReference>
<dbReference type="Proteomes" id="UP000284472">
    <property type="component" value="Unassembled WGS sequence"/>
</dbReference>
<evidence type="ECO:0000313" key="15">
    <source>
        <dbReference type="Proteomes" id="UP000283992"/>
    </source>
</evidence>
<evidence type="ECO:0000313" key="2">
    <source>
        <dbReference type="EMBL" id="MCB5619707.1"/>
    </source>
</evidence>
<dbReference type="EMBL" id="QRIS01000051">
    <property type="protein sequence ID" value="RHG78722.1"/>
    <property type="molecule type" value="Genomic_DNA"/>
</dbReference>
<reference evidence="4" key="2">
    <citation type="journal article" date="2020" name="Cell Host Microbe">
        <title>Functional and Genomic Variation between Human-Derived Isolates of Lachnospiraceae Reveals Inter- and Intra-Species Diversity.</title>
        <authorList>
            <person name="Sorbara M.T."/>
            <person name="Littmann E.R."/>
            <person name="Fontana E."/>
            <person name="Moody T.U."/>
            <person name="Kohout C.E."/>
            <person name="Gjonbalaj M."/>
            <person name="Eaton V."/>
            <person name="Seok R."/>
            <person name="Leiner I.M."/>
            <person name="Pamer E.G."/>
        </authorList>
    </citation>
    <scope>NUCLEOTIDE SEQUENCE</scope>
    <source>
        <strain evidence="4">MSK.22.53</strain>
    </source>
</reference>
<evidence type="ECO:0000313" key="17">
    <source>
        <dbReference type="Proteomes" id="UP000285697"/>
    </source>
</evidence>
<reference evidence="1" key="4">
    <citation type="submission" date="2021-10" db="EMBL/GenBank/DDBJ databases">
        <title>Collection of gut derived symbiotic bacterial strains cultured from healthy donors.</title>
        <authorList>
            <person name="Lin H."/>
            <person name="Littmann E."/>
            <person name="Claire K."/>
            <person name="Pamer E."/>
        </authorList>
    </citation>
    <scope>NUCLEOTIDE SEQUENCE</scope>
    <source>
        <strain evidence="2">MSK.23.18</strain>
        <strain evidence="1">MSK.23.4</strain>
    </source>
</reference>
<dbReference type="Proteomes" id="UP001211731">
    <property type="component" value="Unassembled WGS sequence"/>
</dbReference>
<evidence type="ECO:0000313" key="4">
    <source>
        <dbReference type="EMBL" id="NSI19891.1"/>
    </source>
</evidence>
<dbReference type="EMBL" id="QRTJ01000073">
    <property type="protein sequence ID" value="RGQ57920.1"/>
    <property type="molecule type" value="Genomic_DNA"/>
</dbReference>
<dbReference type="Proteomes" id="UP000283981">
    <property type="component" value="Unassembled WGS sequence"/>
</dbReference>
<dbReference type="EMBL" id="JAJBOM010000015">
    <property type="protein sequence ID" value="MCB5619707.1"/>
    <property type="molecule type" value="Genomic_DNA"/>
</dbReference>
<evidence type="ECO:0000313" key="9">
    <source>
        <dbReference type="EMBL" id="RHG22322.1"/>
    </source>
</evidence>
<sequence>MKSIEELEKYLEDECYSFVEINIGKHHAHEGIVIEKNGDAYEFGYSERGNKRILMSFSSEQELVEYALEKLKADKWNKAHLVAWVWSEAEIQQAEAELKNYNISFERNDVPNYLQGKNAYRIFVFGKDYLKLEEFTKRYYRSRI</sequence>
<gene>
    <name evidence="11" type="ORF">DW142_14985</name>
    <name evidence="10" type="ORF">DW243_17325</name>
    <name evidence="9" type="ORF">DW270_00105</name>
    <name evidence="8" type="ORF">DW812_18425</name>
    <name evidence="7" type="ORF">DWX36_03940</name>
    <name evidence="6" type="ORF">DWY88_17715</name>
    <name evidence="5" type="ORF">DXC31_19700</name>
    <name evidence="4" type="ORF">G4958_11100</name>
    <name evidence="2" type="ORF">LIQ08_11170</name>
    <name evidence="1" type="ORF">LIQ10_17960</name>
    <name evidence="3" type="ORF">PNU63_14280</name>
</gene>
<reference evidence="4" key="3">
    <citation type="submission" date="2020-02" db="EMBL/GenBank/DDBJ databases">
        <authorList>
            <person name="Littmann E."/>
            <person name="Sorbara M."/>
        </authorList>
    </citation>
    <scope>NUCLEOTIDE SEQUENCE</scope>
    <source>
        <strain evidence="4">MSK.22.53</strain>
    </source>
</reference>
<dbReference type="Proteomes" id="UP000286137">
    <property type="component" value="Unassembled WGS sequence"/>
</dbReference>
<protein>
    <submittedName>
        <fullName evidence="11">Uncharacterized protein</fullName>
    </submittedName>
</protein>
<dbReference type="Proteomes" id="UP001296643">
    <property type="component" value="Unassembled WGS sequence"/>
</dbReference>
<evidence type="ECO:0000313" key="12">
    <source>
        <dbReference type="Proteomes" id="UP000260808"/>
    </source>
</evidence>
<evidence type="ECO:0000313" key="3">
    <source>
        <dbReference type="EMBL" id="MDB8739926.1"/>
    </source>
</evidence>
<dbReference type="EMBL" id="QSSX01000229">
    <property type="protein sequence ID" value="RGM09635.1"/>
    <property type="molecule type" value="Genomic_DNA"/>
</dbReference>
<name>A0A396G4X7_MEDGN</name>
<dbReference type="Proteomes" id="UP000283834">
    <property type="component" value="Unassembled WGS sequence"/>
</dbReference>
<evidence type="ECO:0000313" key="16">
    <source>
        <dbReference type="Proteomes" id="UP000284472"/>
    </source>
</evidence>
<dbReference type="Proteomes" id="UP001297422">
    <property type="component" value="Unassembled WGS sequence"/>
</dbReference>
<evidence type="ECO:0000313" key="7">
    <source>
        <dbReference type="EMBL" id="RGT40379.1"/>
    </source>
</evidence>
<comment type="caution">
    <text evidence="11">The sequence shown here is derived from an EMBL/GenBank/DDBJ whole genome shotgun (WGS) entry which is preliminary data.</text>
</comment>
<dbReference type="EMBL" id="QRIA01000001">
    <property type="protein sequence ID" value="RHG22322.1"/>
    <property type="molecule type" value="Genomic_DNA"/>
</dbReference>
<dbReference type="EMBL" id="JAAIRM010000018">
    <property type="protein sequence ID" value="NSI19891.1"/>
    <property type="molecule type" value="Genomic_DNA"/>
</dbReference>
<dbReference type="EMBL" id="JAJBNC010000049">
    <property type="protein sequence ID" value="MCB5495589.1"/>
    <property type="molecule type" value="Genomic_DNA"/>
</dbReference>
<evidence type="ECO:0000313" key="5">
    <source>
        <dbReference type="EMBL" id="RGM09635.1"/>
    </source>
</evidence>
<dbReference type="Proteomes" id="UP000283992">
    <property type="component" value="Unassembled WGS sequence"/>
</dbReference>
<dbReference type="EMBL" id="QRWQ01000003">
    <property type="protein sequence ID" value="RGT40379.1"/>
    <property type="molecule type" value="Genomic_DNA"/>
</dbReference>
<dbReference type="AlphaFoldDB" id="A0A396G4X7"/>
<organism evidence="11 15">
    <name type="scientific">Mediterraneibacter gnavus</name>
    <name type="common">Ruminococcus gnavus</name>
    <dbReference type="NCBI Taxonomy" id="33038"/>
    <lineage>
        <taxon>Bacteria</taxon>
        <taxon>Bacillati</taxon>
        <taxon>Bacillota</taxon>
        <taxon>Clostridia</taxon>
        <taxon>Lachnospirales</taxon>
        <taxon>Lachnospiraceae</taxon>
        <taxon>Mediterraneibacter</taxon>
    </lineage>
</organism>